<evidence type="ECO:0000313" key="3">
    <source>
        <dbReference type="EMBL" id="QES31994.1"/>
    </source>
</evidence>
<proteinExistence type="predicted"/>
<keyword evidence="1" id="KW-1133">Transmembrane helix</keyword>
<organism evidence="3 4">
    <name type="scientific">Streptomyces venezuelae</name>
    <dbReference type="NCBI Taxonomy" id="54571"/>
    <lineage>
        <taxon>Bacteria</taxon>
        <taxon>Bacillati</taxon>
        <taxon>Actinomycetota</taxon>
        <taxon>Actinomycetes</taxon>
        <taxon>Kitasatosporales</taxon>
        <taxon>Streptomycetaceae</taxon>
        <taxon>Streptomyces</taxon>
    </lineage>
</organism>
<dbReference type="Proteomes" id="UP000323046">
    <property type="component" value="Chromosome"/>
</dbReference>
<keyword evidence="1" id="KW-0812">Transmembrane</keyword>
<feature type="transmembrane region" description="Helical" evidence="1">
    <location>
        <begin position="64"/>
        <end position="82"/>
    </location>
</feature>
<feature type="domain" description="DUF6199" evidence="2">
    <location>
        <begin position="21"/>
        <end position="82"/>
    </location>
</feature>
<dbReference type="EMBL" id="CP029193">
    <property type="protein sequence ID" value="QES31994.1"/>
    <property type="molecule type" value="Genomic_DNA"/>
</dbReference>
<dbReference type="OrthoDB" id="4287766at2"/>
<evidence type="ECO:0000259" key="2">
    <source>
        <dbReference type="Pfam" id="PF19701"/>
    </source>
</evidence>
<keyword evidence="1" id="KW-0472">Membrane</keyword>
<feature type="transmembrane region" description="Helical" evidence="1">
    <location>
        <begin position="16"/>
        <end position="33"/>
    </location>
</feature>
<evidence type="ECO:0000256" key="1">
    <source>
        <dbReference type="SAM" id="Phobius"/>
    </source>
</evidence>
<dbReference type="InterPro" id="IPR045679">
    <property type="entry name" value="DUF6199"/>
</dbReference>
<evidence type="ECO:0000313" key="4">
    <source>
        <dbReference type="Proteomes" id="UP000323046"/>
    </source>
</evidence>
<accession>A0A5P2BNI3</accession>
<protein>
    <recommendedName>
        <fullName evidence="2">DUF6199 domain-containing protein</fullName>
    </recommendedName>
</protein>
<dbReference type="AlphaFoldDB" id="A0A5P2BNI3"/>
<dbReference type="RefSeq" id="WP_150176099.1">
    <property type="nucleotide sequence ID" value="NZ_JBEYTA010000012.1"/>
</dbReference>
<name>A0A5P2BNI3_STRVZ</name>
<dbReference type="Pfam" id="PF19701">
    <property type="entry name" value="DUF6199"/>
    <property type="match status" value="1"/>
</dbReference>
<reference evidence="3 4" key="1">
    <citation type="submission" date="2018-05" db="EMBL/GenBank/DDBJ databases">
        <title>Streptomyces venezuelae.</title>
        <authorList>
            <person name="Kim W."/>
            <person name="Lee N."/>
            <person name="Cho B.-K."/>
        </authorList>
    </citation>
    <scope>NUCLEOTIDE SEQUENCE [LARGE SCALE GENOMIC DNA]</scope>
    <source>
        <strain evidence="3 4">ATCC 14583</strain>
    </source>
</reference>
<keyword evidence="4" id="KW-1185">Reference proteome</keyword>
<gene>
    <name evidence="3" type="ORF">DEJ47_35460</name>
</gene>
<sequence length="85" mass="9317">MNHDGVVQAASDGNPAVVPLLCLFMIMGLVQVVRPQLLWKVNKNLQRGWVKDPDATEPTAKGYAMERAIGVIFLAGVVWMLVTQV</sequence>